<dbReference type="EMBL" id="CAIIXF020000001">
    <property type="protein sequence ID" value="CAH1773580.1"/>
    <property type="molecule type" value="Genomic_DNA"/>
</dbReference>
<dbReference type="AlphaFoldDB" id="A0A8J1UAC1"/>
<proteinExistence type="predicted"/>
<reference evidence="3" key="1">
    <citation type="submission" date="2022-03" db="EMBL/GenBank/DDBJ databases">
        <authorList>
            <person name="Martin C."/>
        </authorList>
    </citation>
    <scope>NUCLEOTIDE SEQUENCE</scope>
</reference>
<feature type="compositionally biased region" description="Low complexity" evidence="1">
    <location>
        <begin position="103"/>
        <end position="117"/>
    </location>
</feature>
<evidence type="ECO:0000256" key="1">
    <source>
        <dbReference type="SAM" id="MobiDB-lite"/>
    </source>
</evidence>
<feature type="region of interest" description="Disordered" evidence="1">
    <location>
        <begin position="77"/>
        <end position="149"/>
    </location>
</feature>
<protein>
    <submittedName>
        <fullName evidence="3">Uncharacterized protein</fullName>
    </submittedName>
</protein>
<organism evidence="3 4">
    <name type="scientific">Owenia fusiformis</name>
    <name type="common">Polychaete worm</name>
    <dbReference type="NCBI Taxonomy" id="6347"/>
    <lineage>
        <taxon>Eukaryota</taxon>
        <taxon>Metazoa</taxon>
        <taxon>Spiralia</taxon>
        <taxon>Lophotrochozoa</taxon>
        <taxon>Annelida</taxon>
        <taxon>Polychaeta</taxon>
        <taxon>Sedentaria</taxon>
        <taxon>Canalipalpata</taxon>
        <taxon>Sabellida</taxon>
        <taxon>Oweniida</taxon>
        <taxon>Oweniidae</taxon>
        <taxon>Owenia</taxon>
    </lineage>
</organism>
<dbReference type="Pfam" id="PF15359">
    <property type="entry name" value="CDV3"/>
    <property type="match status" value="1"/>
</dbReference>
<evidence type="ECO:0000256" key="2">
    <source>
        <dbReference type="SAM" id="Phobius"/>
    </source>
</evidence>
<keyword evidence="2" id="KW-0812">Transmembrane</keyword>
<dbReference type="Proteomes" id="UP000749559">
    <property type="component" value="Unassembled WGS sequence"/>
</dbReference>
<sequence>MRMGRSLRKILKKMDLGRVLGQWHHNLHNKNQVQDKILIFFVSQFFVFIFLSELFDLSHSIVITRMLIYLFPVAQPPPEPKQEEKPASTPGKYVPPSLRNRDTTQTTAPSTQSARLAALRRKKAAPNVNSELDFPSLGGKSEQLKQYEQ</sequence>
<evidence type="ECO:0000313" key="3">
    <source>
        <dbReference type="EMBL" id="CAH1773580.1"/>
    </source>
</evidence>
<gene>
    <name evidence="3" type="ORF">OFUS_LOCUS1158</name>
</gene>
<dbReference type="InterPro" id="IPR026806">
    <property type="entry name" value="CDV3"/>
</dbReference>
<evidence type="ECO:0000313" key="4">
    <source>
        <dbReference type="Proteomes" id="UP000749559"/>
    </source>
</evidence>
<comment type="caution">
    <text evidence="3">The sequence shown here is derived from an EMBL/GenBank/DDBJ whole genome shotgun (WGS) entry which is preliminary data.</text>
</comment>
<name>A0A8J1UAC1_OWEFU</name>
<feature type="transmembrane region" description="Helical" evidence="2">
    <location>
        <begin position="37"/>
        <end position="55"/>
    </location>
</feature>
<accession>A0A8J1UAC1</accession>
<keyword evidence="4" id="KW-1185">Reference proteome</keyword>
<keyword evidence="2" id="KW-0472">Membrane</keyword>
<keyword evidence="2" id="KW-1133">Transmembrane helix</keyword>